<feature type="domain" description="SAM-dependent MTase RsmB/NOP-type" evidence="6">
    <location>
        <begin position="159"/>
        <end position="442"/>
    </location>
</feature>
<evidence type="ECO:0000313" key="7">
    <source>
        <dbReference type="EMBL" id="ACE83762.1"/>
    </source>
</evidence>
<dbReference type="EMBL" id="CP000934">
    <property type="protein sequence ID" value="ACE83762.1"/>
    <property type="molecule type" value="Genomic_DNA"/>
</dbReference>
<dbReference type="InterPro" id="IPR029063">
    <property type="entry name" value="SAM-dependent_MTases_sf"/>
</dbReference>
<dbReference type="InterPro" id="IPR001678">
    <property type="entry name" value="MeTrfase_RsmB-F_NOP2_dom"/>
</dbReference>
<reference evidence="7 8" key="1">
    <citation type="journal article" date="2008" name="J. Bacteriol.">
        <title>Insights into plant cell wall degradation from the genome sequence of the soil bacterium Cellvibrio japonicus.</title>
        <authorList>
            <person name="Deboy R.T."/>
            <person name="Mongodin E.F."/>
            <person name="Fouts D.E."/>
            <person name="Tailford L.E."/>
            <person name="Khouri H."/>
            <person name="Emerson J.B."/>
            <person name="Mohamoud Y."/>
            <person name="Watkins K."/>
            <person name="Henrissat B."/>
            <person name="Gilbert H.J."/>
            <person name="Nelson K.E."/>
        </authorList>
    </citation>
    <scope>NUCLEOTIDE SEQUENCE [LARGE SCALE GENOMIC DNA]</scope>
    <source>
        <strain evidence="7 8">Ueda107</strain>
    </source>
</reference>
<dbReference type="PRINTS" id="PR02008">
    <property type="entry name" value="RCMTFAMILY"/>
</dbReference>
<dbReference type="PROSITE" id="PS51686">
    <property type="entry name" value="SAM_MT_RSMB_NOP"/>
    <property type="match status" value="1"/>
</dbReference>
<feature type="binding site" evidence="5">
    <location>
        <position position="287"/>
    </location>
    <ligand>
        <name>S-adenosyl-L-methionine</name>
        <dbReference type="ChEBI" id="CHEBI:59789"/>
    </ligand>
</feature>
<keyword evidence="3 5" id="KW-0949">S-adenosyl-L-methionine</keyword>
<dbReference type="CDD" id="cd02440">
    <property type="entry name" value="AdoMet_MTases"/>
    <property type="match status" value="1"/>
</dbReference>
<dbReference type="KEGG" id="cja:CJA_2422"/>
<dbReference type="GO" id="GO:0001510">
    <property type="term" value="P:RNA methylation"/>
    <property type="evidence" value="ECO:0007669"/>
    <property type="project" value="InterPro"/>
</dbReference>
<dbReference type="HOGENOM" id="CLU_005316_0_2_6"/>
<gene>
    <name evidence="7" type="ordered locus">CJA_2422</name>
</gene>
<evidence type="ECO:0000256" key="2">
    <source>
        <dbReference type="ARBA" id="ARBA00022679"/>
    </source>
</evidence>
<dbReference type="AlphaFoldDB" id="B3PKF4"/>
<keyword evidence="2 5" id="KW-0808">Transferase</keyword>
<sequence length="442" mass="50061">MPLWAPLLRLWRTFIDEPNLPLLDRWLKQQQRQGGGLQGLPVAEHLWLSAGLRQAVIFLQLASALEVAYRQRTWAHNWLEWDRQWSPDRVKSIPVAAFWGWIALRQGWDTGALRLADKAERRRFYAECEAAVADMASAAEIPPWYFLWYGLRPGWTGLLAERARLSDWSSEECRHFFHQQTQLPPLWLRPQQGVSAQVMADTLVKQGVSARLDLQGNLFAQGGRGLASTAAYQQGLVEIQDWASQQIAAAVQAQPGQKVWDCCAGAGGKTLAIAAPMENKGVLVATDLYAYKLEELKRRAKRAGLFNLRSFTWTGEQPLQLPQEIARQQGFDWVLVDAPCTASGTWRRNPDARWRFNPADTQELVDIQRRLLDLAALSVRPGGHLVYATCSWQYAENEAQADAFCARHPAFEPVSQRLVGAPRQDSDTMFVAVFRRLFDDTK</sequence>
<organism evidence="7 8">
    <name type="scientific">Cellvibrio japonicus (strain Ueda107)</name>
    <name type="common">Pseudomonas fluorescens subsp. cellulosa</name>
    <dbReference type="NCBI Taxonomy" id="498211"/>
    <lineage>
        <taxon>Bacteria</taxon>
        <taxon>Pseudomonadati</taxon>
        <taxon>Pseudomonadota</taxon>
        <taxon>Gammaproteobacteria</taxon>
        <taxon>Cellvibrionales</taxon>
        <taxon>Cellvibrionaceae</taxon>
        <taxon>Cellvibrio</taxon>
    </lineage>
</organism>
<dbReference type="GO" id="GO:0003723">
    <property type="term" value="F:RNA binding"/>
    <property type="evidence" value="ECO:0007669"/>
    <property type="project" value="UniProtKB-UniRule"/>
</dbReference>
<dbReference type="Pfam" id="PF01189">
    <property type="entry name" value="Methyltr_RsmB-F"/>
    <property type="match status" value="1"/>
</dbReference>
<evidence type="ECO:0000256" key="3">
    <source>
        <dbReference type="ARBA" id="ARBA00022691"/>
    </source>
</evidence>
<evidence type="ECO:0000313" key="8">
    <source>
        <dbReference type="Proteomes" id="UP000001036"/>
    </source>
</evidence>
<accession>B3PKF4</accession>
<protein>
    <submittedName>
        <fullName evidence="7">tRNA and rRNA cytosine-C5-methylase</fullName>
    </submittedName>
</protein>
<comment type="caution">
    <text evidence="5">Lacks conserved residue(s) required for the propagation of feature annotation.</text>
</comment>
<dbReference type="InterPro" id="IPR023267">
    <property type="entry name" value="RCMT"/>
</dbReference>
<dbReference type="GO" id="GO:0008173">
    <property type="term" value="F:RNA methyltransferase activity"/>
    <property type="evidence" value="ECO:0007669"/>
    <property type="project" value="InterPro"/>
</dbReference>
<evidence type="ECO:0000256" key="1">
    <source>
        <dbReference type="ARBA" id="ARBA00022603"/>
    </source>
</evidence>
<dbReference type="SUPFAM" id="SSF53335">
    <property type="entry name" value="S-adenosyl-L-methionine-dependent methyltransferases"/>
    <property type="match status" value="1"/>
</dbReference>
<evidence type="ECO:0000259" key="6">
    <source>
        <dbReference type="PROSITE" id="PS51686"/>
    </source>
</evidence>
<evidence type="ECO:0000256" key="4">
    <source>
        <dbReference type="ARBA" id="ARBA00022884"/>
    </source>
</evidence>
<keyword evidence="8" id="KW-1185">Reference proteome</keyword>
<comment type="similarity">
    <text evidence="5">Belongs to the class I-like SAM-binding methyltransferase superfamily. RsmB/NOP family.</text>
</comment>
<dbReference type="Proteomes" id="UP000001036">
    <property type="component" value="Chromosome"/>
</dbReference>
<keyword evidence="4 5" id="KW-0694">RNA-binding</keyword>
<dbReference type="InterPro" id="IPR049560">
    <property type="entry name" value="MeTrfase_RsmB-F_NOP2_cat"/>
</dbReference>
<dbReference type="PANTHER" id="PTHR22807">
    <property type="entry name" value="NOP2 YEAST -RELATED NOL1/NOP2/FMU SUN DOMAIN-CONTAINING"/>
    <property type="match status" value="1"/>
</dbReference>
<name>B3PKF4_CELJU</name>
<proteinExistence type="inferred from homology"/>
<dbReference type="eggNOG" id="COG0144">
    <property type="taxonomic scope" value="Bacteria"/>
</dbReference>
<dbReference type="STRING" id="498211.CJA_2422"/>
<evidence type="ECO:0000256" key="5">
    <source>
        <dbReference type="PROSITE-ProRule" id="PRU01023"/>
    </source>
</evidence>
<dbReference type="PANTHER" id="PTHR22807:SF53">
    <property type="entry name" value="RIBOSOMAL RNA SMALL SUBUNIT METHYLTRANSFERASE B-RELATED"/>
    <property type="match status" value="1"/>
</dbReference>
<feature type="binding site" evidence="5">
    <location>
        <position position="337"/>
    </location>
    <ligand>
        <name>S-adenosyl-L-methionine</name>
        <dbReference type="ChEBI" id="CHEBI:59789"/>
    </ligand>
</feature>
<dbReference type="Gene3D" id="3.40.50.150">
    <property type="entry name" value="Vaccinia Virus protein VP39"/>
    <property type="match status" value="1"/>
</dbReference>
<feature type="active site" description="Nucleophile" evidence="5">
    <location>
        <position position="390"/>
    </location>
</feature>
<keyword evidence="1 5" id="KW-0489">Methyltransferase</keyword>